<reference evidence="3 4" key="1">
    <citation type="submission" date="2016-09" db="EMBL/GenBank/DDBJ databases">
        <title>Aspergillus awamori IFM 58123T.</title>
        <authorList>
            <person name="Kusuya Y."/>
            <person name="Shimizu M."/>
            <person name="Takahashi H."/>
            <person name="Yaguchi T."/>
        </authorList>
    </citation>
    <scope>NUCLEOTIDE SEQUENCE [LARGE SCALE GENOMIC DNA]</scope>
    <source>
        <strain evidence="3 4">IFM 58123</strain>
    </source>
</reference>
<sequence>MRISACIFVPYVLSISSLIFLIFVAIGCTSPSAPSDQIYFMKATLDSSFTSKLDSYLKTLLTRRSLADNVTSGLSSAADTVGDVGSTASAAETLSDAARSAASQAASVGEDISSASNRTLTDAIDTALARTRADYPDFLIVGLWSYCNGSFDGNHTPIVTNCSAPSTKFWFNFAGILGLDSSWIASIFPSALQDTIGYYHKFTEWTISAWIIAIASTVLVLLAGFAAFGSQWGSLITSFCALAAMFSSFAATLTSCLIYASLVGGLELLSSSLGIHASIGWKMVILASVATFLALGGGIFWLMSVCCCSRRGMKRRTADARASILTQLASQNRSPESQSSAHGEENQERSHRETIPWSSIKP</sequence>
<evidence type="ECO:0000313" key="3">
    <source>
        <dbReference type="EMBL" id="GCB27628.1"/>
    </source>
</evidence>
<feature type="transmembrane region" description="Helical" evidence="2">
    <location>
        <begin position="283"/>
        <end position="303"/>
    </location>
</feature>
<feature type="region of interest" description="Disordered" evidence="1">
    <location>
        <begin position="327"/>
        <end position="362"/>
    </location>
</feature>
<keyword evidence="4" id="KW-1185">Reference proteome</keyword>
<feature type="compositionally biased region" description="Basic and acidic residues" evidence="1">
    <location>
        <begin position="342"/>
        <end position="354"/>
    </location>
</feature>
<dbReference type="AlphaFoldDB" id="A0A401L811"/>
<feature type="transmembrane region" description="Helical" evidence="2">
    <location>
        <begin position="209"/>
        <end position="229"/>
    </location>
</feature>
<feature type="transmembrane region" description="Helical" evidence="2">
    <location>
        <begin position="169"/>
        <end position="188"/>
    </location>
</feature>
<evidence type="ECO:0000256" key="2">
    <source>
        <dbReference type="SAM" id="Phobius"/>
    </source>
</evidence>
<feature type="transmembrane region" description="Helical" evidence="2">
    <location>
        <begin position="235"/>
        <end position="262"/>
    </location>
</feature>
<dbReference type="PANTHER" id="PTHR28019:SF3">
    <property type="entry name" value="INTEGRAL MEMBRANE PROTEIN (AFU_ORTHOLOGUE AFUA_6G07470)"/>
    <property type="match status" value="1"/>
</dbReference>
<dbReference type="PROSITE" id="PS51257">
    <property type="entry name" value="PROKAR_LIPOPROTEIN"/>
    <property type="match status" value="1"/>
</dbReference>
<comment type="caution">
    <text evidence="3">The sequence shown here is derived from an EMBL/GenBank/DDBJ whole genome shotgun (WGS) entry which is preliminary data.</text>
</comment>
<protein>
    <recommendedName>
        <fullName evidence="5">SUR7 family protein pun1</fullName>
    </recommendedName>
</protein>
<dbReference type="PANTHER" id="PTHR28019">
    <property type="entry name" value="CELL MEMBRANE PROTEIN YLR413W-RELATED"/>
    <property type="match status" value="1"/>
</dbReference>
<proteinExistence type="predicted"/>
<evidence type="ECO:0008006" key="5">
    <source>
        <dbReference type="Google" id="ProtNLM"/>
    </source>
</evidence>
<evidence type="ECO:0000256" key="1">
    <source>
        <dbReference type="SAM" id="MobiDB-lite"/>
    </source>
</evidence>
<dbReference type="GO" id="GO:0031505">
    <property type="term" value="P:fungal-type cell wall organization"/>
    <property type="evidence" value="ECO:0007669"/>
    <property type="project" value="TreeGrafter"/>
</dbReference>
<dbReference type="InterPro" id="IPR052413">
    <property type="entry name" value="SUR7_domain"/>
</dbReference>
<dbReference type="GO" id="GO:0051285">
    <property type="term" value="C:cell cortex of cell tip"/>
    <property type="evidence" value="ECO:0007669"/>
    <property type="project" value="TreeGrafter"/>
</dbReference>
<dbReference type="EMBL" id="BDHI01000029">
    <property type="protein sequence ID" value="GCB27628.1"/>
    <property type="molecule type" value="Genomic_DNA"/>
</dbReference>
<gene>
    <name evidence="3" type="ORF">AAWM_10513</name>
</gene>
<accession>A0A401L811</accession>
<dbReference type="Pfam" id="PF06687">
    <property type="entry name" value="SUR7"/>
    <property type="match status" value="1"/>
</dbReference>
<keyword evidence="2" id="KW-1133">Transmembrane helix</keyword>
<dbReference type="GO" id="GO:0005886">
    <property type="term" value="C:plasma membrane"/>
    <property type="evidence" value="ECO:0007669"/>
    <property type="project" value="InterPro"/>
</dbReference>
<feature type="transmembrane region" description="Helical" evidence="2">
    <location>
        <begin position="7"/>
        <end position="27"/>
    </location>
</feature>
<dbReference type="Proteomes" id="UP000286921">
    <property type="component" value="Unassembled WGS sequence"/>
</dbReference>
<evidence type="ECO:0000313" key="4">
    <source>
        <dbReference type="Proteomes" id="UP000286921"/>
    </source>
</evidence>
<feature type="compositionally biased region" description="Polar residues" evidence="1">
    <location>
        <begin position="327"/>
        <end position="341"/>
    </location>
</feature>
<keyword evidence="2" id="KW-0472">Membrane</keyword>
<name>A0A401L811_ASPAW</name>
<keyword evidence="2" id="KW-0812">Transmembrane</keyword>
<organism evidence="3 4">
    <name type="scientific">Aspergillus awamori</name>
    <name type="common">Black koji mold</name>
    <dbReference type="NCBI Taxonomy" id="105351"/>
    <lineage>
        <taxon>Eukaryota</taxon>
        <taxon>Fungi</taxon>
        <taxon>Dikarya</taxon>
        <taxon>Ascomycota</taxon>
        <taxon>Pezizomycotina</taxon>
        <taxon>Eurotiomycetes</taxon>
        <taxon>Eurotiomycetidae</taxon>
        <taxon>Eurotiales</taxon>
        <taxon>Aspergillaceae</taxon>
        <taxon>Aspergillus</taxon>
    </lineage>
</organism>
<dbReference type="InterPro" id="IPR009571">
    <property type="entry name" value="SUR7/Rim9-like_fungi"/>
</dbReference>